<dbReference type="CDD" id="cd04084">
    <property type="entry name" value="CBM6_xylanase-like"/>
    <property type="match status" value="1"/>
</dbReference>
<proteinExistence type="predicted"/>
<reference evidence="5 6" key="1">
    <citation type="submission" date="2024-10" db="EMBL/GenBank/DDBJ databases">
        <title>The Natural Products Discovery Center: Release of the First 8490 Sequenced Strains for Exploring Actinobacteria Biosynthetic Diversity.</title>
        <authorList>
            <person name="Kalkreuter E."/>
            <person name="Kautsar S.A."/>
            <person name="Yang D."/>
            <person name="Bader C.D."/>
            <person name="Teijaro C.N."/>
            <person name="Fluegel L."/>
            <person name="Davis C.M."/>
            <person name="Simpson J.R."/>
            <person name="Lauterbach L."/>
            <person name="Steele A.D."/>
            <person name="Gui C."/>
            <person name="Meng S."/>
            <person name="Li G."/>
            <person name="Viehrig K."/>
            <person name="Ye F."/>
            <person name="Su P."/>
            <person name="Kiefer A.F."/>
            <person name="Nichols A."/>
            <person name="Cepeda A.J."/>
            <person name="Yan W."/>
            <person name="Fan B."/>
            <person name="Jiang Y."/>
            <person name="Adhikari A."/>
            <person name="Zheng C.-J."/>
            <person name="Schuster L."/>
            <person name="Cowan T.M."/>
            <person name="Smanski M.J."/>
            <person name="Chevrette M.G."/>
            <person name="De Carvalho L.P.S."/>
            <person name="Shen B."/>
        </authorList>
    </citation>
    <scope>NUCLEOTIDE SEQUENCE [LARGE SCALE GENOMIC DNA]</scope>
    <source>
        <strain evidence="5 6">NPDC000087</strain>
    </source>
</reference>
<feature type="transmembrane region" description="Helical" evidence="3">
    <location>
        <begin position="23"/>
        <end position="40"/>
    </location>
</feature>
<dbReference type="Pfam" id="PF03422">
    <property type="entry name" value="CBM_6"/>
    <property type="match status" value="1"/>
</dbReference>
<dbReference type="SUPFAM" id="SSF49785">
    <property type="entry name" value="Galactose-binding domain-like"/>
    <property type="match status" value="1"/>
</dbReference>
<keyword evidence="1" id="KW-0732">Signal</keyword>
<dbReference type="InterPro" id="IPR008979">
    <property type="entry name" value="Galactose-bd-like_sf"/>
</dbReference>
<keyword evidence="3" id="KW-0812">Transmembrane</keyword>
<feature type="region of interest" description="Disordered" evidence="2">
    <location>
        <begin position="49"/>
        <end position="76"/>
    </location>
</feature>
<dbReference type="InterPro" id="IPR006584">
    <property type="entry name" value="Cellulose-bd_IV"/>
</dbReference>
<evidence type="ECO:0000259" key="4">
    <source>
        <dbReference type="PROSITE" id="PS51175"/>
    </source>
</evidence>
<evidence type="ECO:0000256" key="1">
    <source>
        <dbReference type="ARBA" id="ARBA00022729"/>
    </source>
</evidence>
<dbReference type="InterPro" id="IPR005084">
    <property type="entry name" value="CBM6"/>
</dbReference>
<keyword evidence="3" id="KW-0472">Membrane</keyword>
<dbReference type="Gene3D" id="2.60.120.260">
    <property type="entry name" value="Galactose-binding domain-like"/>
    <property type="match status" value="1"/>
</dbReference>
<keyword evidence="6" id="KW-1185">Reference proteome</keyword>
<feature type="domain" description="CBM6" evidence="4">
    <location>
        <begin position="79"/>
        <end position="206"/>
    </location>
</feature>
<gene>
    <name evidence="5" type="ORF">ACFY35_32040</name>
</gene>
<dbReference type="Proteomes" id="UP001602245">
    <property type="component" value="Unassembled WGS sequence"/>
</dbReference>
<comment type="caution">
    <text evidence="5">The sequence shown here is derived from an EMBL/GenBank/DDBJ whole genome shotgun (WGS) entry which is preliminary data.</text>
</comment>
<sequence length="207" mass="22221">MVAPSPPSPSVYRTRAFRNRQRVLYALAALCLVLVGYGIGRWQDTPAPAAAPLPSASAPQSPSVAPATTTPPPSPTVYRKLQAETADALNGIQTQDTEDEGGGQNVGWIANGDSLRFDDIDFGPVPATKVDVRVASESDDGRMDVRLDTPDATPIGTMRVTRTGGWQTWRTDEVTLTPVTGVHTVFLTFAKDGGDEFVNINWLQFGH</sequence>
<protein>
    <submittedName>
        <fullName evidence="5">Carbohydrate-binding protein</fullName>
    </submittedName>
</protein>
<evidence type="ECO:0000313" key="5">
    <source>
        <dbReference type="EMBL" id="MFF5294091.1"/>
    </source>
</evidence>
<evidence type="ECO:0000256" key="2">
    <source>
        <dbReference type="SAM" id="MobiDB-lite"/>
    </source>
</evidence>
<name>A0ABW6WPF4_9ACTN</name>
<dbReference type="PROSITE" id="PS51175">
    <property type="entry name" value="CBM6"/>
    <property type="match status" value="1"/>
</dbReference>
<evidence type="ECO:0000313" key="6">
    <source>
        <dbReference type="Proteomes" id="UP001602245"/>
    </source>
</evidence>
<keyword evidence="3" id="KW-1133">Transmembrane helix</keyword>
<dbReference type="SMART" id="SM00606">
    <property type="entry name" value="CBD_IV"/>
    <property type="match status" value="1"/>
</dbReference>
<organism evidence="5 6">
    <name type="scientific">Paractinoplanes globisporus</name>
    <dbReference type="NCBI Taxonomy" id="113565"/>
    <lineage>
        <taxon>Bacteria</taxon>
        <taxon>Bacillati</taxon>
        <taxon>Actinomycetota</taxon>
        <taxon>Actinomycetes</taxon>
        <taxon>Micromonosporales</taxon>
        <taxon>Micromonosporaceae</taxon>
        <taxon>Paractinoplanes</taxon>
    </lineage>
</organism>
<feature type="compositionally biased region" description="Low complexity" evidence="2">
    <location>
        <begin position="49"/>
        <end position="68"/>
    </location>
</feature>
<evidence type="ECO:0000256" key="3">
    <source>
        <dbReference type="SAM" id="Phobius"/>
    </source>
</evidence>
<accession>A0ABW6WPF4</accession>
<dbReference type="RefSeq" id="WP_020512334.1">
    <property type="nucleotide sequence ID" value="NZ_JBIAZU010000006.1"/>
</dbReference>
<dbReference type="EMBL" id="JBIAZU010000006">
    <property type="protein sequence ID" value="MFF5294091.1"/>
    <property type="molecule type" value="Genomic_DNA"/>
</dbReference>